<evidence type="ECO:0000313" key="7">
    <source>
        <dbReference type="Proteomes" id="UP001156218"/>
    </source>
</evidence>
<protein>
    <recommendedName>
        <fullName evidence="8">Transmembrane protein</fullName>
    </recommendedName>
</protein>
<dbReference type="EMBL" id="WCSY01000049">
    <property type="protein sequence ID" value="KAB4304474.1"/>
    <property type="molecule type" value="Genomic_DNA"/>
</dbReference>
<evidence type="ECO:0000313" key="2">
    <source>
        <dbReference type="EMBL" id="KAB4304474.1"/>
    </source>
</evidence>
<dbReference type="EMBL" id="QSJP01000013">
    <property type="protein sequence ID" value="RHD86769.1"/>
    <property type="molecule type" value="Genomic_DNA"/>
</dbReference>
<evidence type="ECO:0000313" key="5">
    <source>
        <dbReference type="Proteomes" id="UP000284785"/>
    </source>
</evidence>
<organism evidence="3 5">
    <name type="scientific">Bacteroides thetaiotaomicron</name>
    <dbReference type="NCBI Taxonomy" id="818"/>
    <lineage>
        <taxon>Bacteria</taxon>
        <taxon>Pseudomonadati</taxon>
        <taxon>Bacteroidota</taxon>
        <taxon>Bacteroidia</taxon>
        <taxon>Bacteroidales</taxon>
        <taxon>Bacteroidaceae</taxon>
        <taxon>Bacteroides</taxon>
    </lineage>
</organism>
<proteinExistence type="predicted"/>
<dbReference type="Proteomes" id="UP000440614">
    <property type="component" value="Unassembled WGS sequence"/>
</dbReference>
<keyword evidence="1" id="KW-0812">Transmembrane</keyword>
<sequence>MIGYCIRTKRFWVYYFAIRILYLIFAIHIYGKLTQLGDTERYLNASLSSVTDFSFLWNSTKMMDAIGSIMGILGGSNVLTNLPFTILSFFTVKWIIDKYHFRQYINNRLLLFVLSLPNFCIWTDICSKETVGLVFSAILGSFVLDFLSGNYSIKKKHIFAMYLCLIFKPQYAPFIIQGLFVIYVMNRFCRTISRKVLLGLLVIFCNAVLLYLVKDVVNEYANMMYVHFDFDGSSTRDNLWLKDNDFFYEAPRGMFVAFFGPTVSEMMHTPTHLIAGIESCILLMLFLILGSHFFYRLVYQYKLNVTLFFSYFIIITGIALLHYPFGIFNPGSAIRYRTNFLFLFILLFLYLQKTYKHIYNKG</sequence>
<gene>
    <name evidence="3" type="ORF">DW780_15575</name>
    <name evidence="2" type="ORF">GAO51_28325</name>
    <name evidence="4" type="ORF">KQP68_14925</name>
</gene>
<reference evidence="2 6" key="2">
    <citation type="journal article" date="2019" name="Nat. Med.">
        <title>A library of human gut bacterial isolates paired with longitudinal multiomics data enables mechanistic microbiome research.</title>
        <authorList>
            <person name="Poyet M."/>
            <person name="Groussin M."/>
            <person name="Gibbons S.M."/>
            <person name="Avila-Pacheco J."/>
            <person name="Jiang X."/>
            <person name="Kearney S.M."/>
            <person name="Perrotta A.R."/>
            <person name="Berdy B."/>
            <person name="Zhao S."/>
            <person name="Lieberman T.D."/>
            <person name="Swanson P.K."/>
            <person name="Smith M."/>
            <person name="Roesemann S."/>
            <person name="Alexander J.E."/>
            <person name="Rich S.A."/>
            <person name="Livny J."/>
            <person name="Vlamakis H."/>
            <person name="Clish C."/>
            <person name="Bullock K."/>
            <person name="Deik A."/>
            <person name="Scott J."/>
            <person name="Pierce K.A."/>
            <person name="Xavier R.J."/>
            <person name="Alm E.J."/>
        </authorList>
    </citation>
    <scope>NUCLEOTIDE SEQUENCE [LARGE SCALE GENOMIC DNA]</scope>
    <source>
        <strain evidence="2 6">BIOML-A188</strain>
    </source>
</reference>
<evidence type="ECO:0000313" key="6">
    <source>
        <dbReference type="Proteomes" id="UP000440614"/>
    </source>
</evidence>
<evidence type="ECO:0000313" key="3">
    <source>
        <dbReference type="EMBL" id="RHD86769.1"/>
    </source>
</evidence>
<keyword evidence="1" id="KW-0472">Membrane</keyword>
<feature type="transmembrane region" description="Helical" evidence="1">
    <location>
        <begin position="12"/>
        <end position="30"/>
    </location>
</feature>
<dbReference type="RefSeq" id="WP_048697676.1">
    <property type="nucleotide sequence ID" value="NZ_CP083680.1"/>
</dbReference>
<feature type="transmembrane region" description="Helical" evidence="1">
    <location>
        <begin position="72"/>
        <end position="96"/>
    </location>
</feature>
<dbReference type="Proteomes" id="UP001156218">
    <property type="component" value="Chromosome"/>
</dbReference>
<feature type="transmembrane region" description="Helical" evidence="1">
    <location>
        <begin position="334"/>
        <end position="351"/>
    </location>
</feature>
<feature type="transmembrane region" description="Helical" evidence="1">
    <location>
        <begin position="133"/>
        <end position="153"/>
    </location>
</feature>
<reference evidence="4 7" key="3">
    <citation type="submission" date="2021-06" db="EMBL/GenBank/DDBJ databases">
        <title>Interrogation of the integrated mobile genetic elements in gut-associated Bacteroides with a consensus prediction approach.</title>
        <authorList>
            <person name="Campbell D.E."/>
            <person name="Leigh J.R."/>
            <person name="Kim T."/>
            <person name="England W."/>
            <person name="Whitaker R.J."/>
            <person name="Degnan P.H."/>
        </authorList>
    </citation>
    <scope>NUCLEOTIDE SEQUENCE [LARGE SCALE GENOMIC DNA]</scope>
    <source>
        <strain evidence="4 7">WAL8669</strain>
    </source>
</reference>
<evidence type="ECO:0000313" key="4">
    <source>
        <dbReference type="EMBL" id="UYU64874.1"/>
    </source>
</evidence>
<accession>A0A414HKX0</accession>
<dbReference type="AlphaFoldDB" id="A0A414HKX0"/>
<dbReference type="EMBL" id="CP083680">
    <property type="protein sequence ID" value="UYU64874.1"/>
    <property type="molecule type" value="Genomic_DNA"/>
</dbReference>
<feature type="transmembrane region" description="Helical" evidence="1">
    <location>
        <begin position="196"/>
        <end position="213"/>
    </location>
</feature>
<name>A0A414HKX0_BACT4</name>
<feature type="transmembrane region" description="Helical" evidence="1">
    <location>
        <begin position="108"/>
        <end position="126"/>
    </location>
</feature>
<feature type="transmembrane region" description="Helical" evidence="1">
    <location>
        <begin position="307"/>
        <end position="328"/>
    </location>
</feature>
<keyword evidence="1" id="KW-1133">Transmembrane helix</keyword>
<feature type="transmembrane region" description="Helical" evidence="1">
    <location>
        <begin position="273"/>
        <end position="295"/>
    </location>
</feature>
<reference evidence="3 5" key="1">
    <citation type="submission" date="2018-08" db="EMBL/GenBank/DDBJ databases">
        <title>A genome reference for cultivated species of the human gut microbiota.</title>
        <authorList>
            <person name="Zou Y."/>
            <person name="Xue W."/>
            <person name="Luo G."/>
        </authorList>
    </citation>
    <scope>NUCLEOTIDE SEQUENCE [LARGE SCALE GENOMIC DNA]</scope>
    <source>
        <strain evidence="3 5">AM30-26</strain>
    </source>
</reference>
<evidence type="ECO:0008006" key="8">
    <source>
        <dbReference type="Google" id="ProtNLM"/>
    </source>
</evidence>
<evidence type="ECO:0000256" key="1">
    <source>
        <dbReference type="SAM" id="Phobius"/>
    </source>
</evidence>
<dbReference type="Proteomes" id="UP000284785">
    <property type="component" value="Unassembled WGS sequence"/>
</dbReference>